<dbReference type="EMBL" id="BAABGQ010000002">
    <property type="protein sequence ID" value="GAA4493109.1"/>
    <property type="molecule type" value="Genomic_DNA"/>
</dbReference>
<reference evidence="3" key="1">
    <citation type="journal article" date="2019" name="Int. J. Syst. Evol. Microbiol.">
        <title>The Global Catalogue of Microorganisms (GCM) 10K type strain sequencing project: providing services to taxonomists for standard genome sequencing and annotation.</title>
        <authorList>
            <consortium name="The Broad Institute Genomics Platform"/>
            <consortium name="The Broad Institute Genome Sequencing Center for Infectious Disease"/>
            <person name="Wu L."/>
            <person name="Ma J."/>
        </authorList>
    </citation>
    <scope>NUCLEOTIDE SEQUENCE [LARGE SCALE GENOMIC DNA]</scope>
    <source>
        <strain evidence="3">JCM 17841</strain>
    </source>
</reference>
<evidence type="ECO:0000313" key="2">
    <source>
        <dbReference type="EMBL" id="GAA4493109.1"/>
    </source>
</evidence>
<accession>A0ABP8PX62</accession>
<gene>
    <name evidence="2" type="ORF">GCM10023172_01230</name>
</gene>
<dbReference type="RefSeq" id="WP_236018749.1">
    <property type="nucleotide sequence ID" value="NZ_BAABGQ010000002.1"/>
</dbReference>
<feature type="chain" id="PRO_5045353040" evidence="1">
    <location>
        <begin position="27"/>
        <end position="82"/>
    </location>
</feature>
<keyword evidence="1" id="KW-0732">Signal</keyword>
<evidence type="ECO:0000256" key="1">
    <source>
        <dbReference type="SAM" id="SignalP"/>
    </source>
</evidence>
<comment type="caution">
    <text evidence="2">The sequence shown here is derived from an EMBL/GenBank/DDBJ whole genome shotgun (WGS) entry which is preliminary data.</text>
</comment>
<proteinExistence type="predicted"/>
<protein>
    <submittedName>
        <fullName evidence="2">Uncharacterized protein</fullName>
    </submittedName>
</protein>
<name>A0ABP8PX62_9BACT</name>
<keyword evidence="3" id="KW-1185">Reference proteome</keyword>
<evidence type="ECO:0000313" key="3">
    <source>
        <dbReference type="Proteomes" id="UP001501243"/>
    </source>
</evidence>
<sequence length="82" mass="8624">MPTLFCPPGRWLALLMLALVAQPALAHPMPSSVVLLTVHAHRIEAAVQVPLGELQPAFGQAVGDSATQLVPRLGPELRASPT</sequence>
<dbReference type="Proteomes" id="UP001501243">
    <property type="component" value="Unassembled WGS sequence"/>
</dbReference>
<organism evidence="2 3">
    <name type="scientific">Hymenobacter ginsengisoli</name>
    <dbReference type="NCBI Taxonomy" id="1051626"/>
    <lineage>
        <taxon>Bacteria</taxon>
        <taxon>Pseudomonadati</taxon>
        <taxon>Bacteroidota</taxon>
        <taxon>Cytophagia</taxon>
        <taxon>Cytophagales</taxon>
        <taxon>Hymenobacteraceae</taxon>
        <taxon>Hymenobacter</taxon>
    </lineage>
</organism>
<feature type="signal peptide" evidence="1">
    <location>
        <begin position="1"/>
        <end position="26"/>
    </location>
</feature>